<name>A0ABD0TZR3_DENTH</name>
<dbReference type="EMBL" id="JANQDX010000019">
    <property type="protein sequence ID" value="KAL0905196.1"/>
    <property type="molecule type" value="Genomic_DNA"/>
</dbReference>
<protein>
    <submittedName>
        <fullName evidence="2">Uncharacterized protein</fullName>
    </submittedName>
</protein>
<gene>
    <name evidence="2" type="ORF">M5K25_027384</name>
</gene>
<sequence>MAARRQYTYRRRVPQGERWLCELIFERTCFTIYLWQLNAIFQDRGGVAFAFSMRDYVPTSLCFTNILNRTEYSGNLTGVDMTEIRTEGKGFKGIESFRRPEERGGAEDEGKEWEDRLEIFSALHITAQVRAQEEEEGGTVTCGRWRFPRETGLVEKNIALEALLTTTPVEDSTSTVHSNHSPFTLDLPPIYKPCNSRKSINRAPISLKRGLKPSGIKREIGDRSCLLNPPRPPSDYFCRTTVGPPLDAGVLPDHHLRPDVLPDHHLRPDVLPDHHLRPDVLPDHHLRPDVLLDHHLRPDIMPDHHLKPDVLLNNHLRPDVLRDNHLRPDILSDHHMKPDVLPNNHLRPDVLRDNHLRPDVLPDHHLTPDVLLKARHSIRSPLDARLSAGPPPDARHSARPRPNIIPPPNHRLTPEFCRTTN</sequence>
<evidence type="ECO:0000313" key="2">
    <source>
        <dbReference type="EMBL" id="KAL0905196.1"/>
    </source>
</evidence>
<reference evidence="2 3" key="1">
    <citation type="journal article" date="2024" name="Plant Biotechnol. J.">
        <title>Dendrobium thyrsiflorum genome and its molecular insights into genes involved in important horticultural traits.</title>
        <authorList>
            <person name="Chen B."/>
            <person name="Wang J.Y."/>
            <person name="Zheng P.J."/>
            <person name="Li K.L."/>
            <person name="Liang Y.M."/>
            <person name="Chen X.F."/>
            <person name="Zhang C."/>
            <person name="Zhao X."/>
            <person name="He X."/>
            <person name="Zhang G.Q."/>
            <person name="Liu Z.J."/>
            <person name="Xu Q."/>
        </authorList>
    </citation>
    <scope>NUCLEOTIDE SEQUENCE [LARGE SCALE GENOMIC DNA]</scope>
    <source>
        <strain evidence="2">GZMU011</strain>
    </source>
</reference>
<dbReference type="Proteomes" id="UP001552299">
    <property type="component" value="Unassembled WGS sequence"/>
</dbReference>
<keyword evidence="3" id="KW-1185">Reference proteome</keyword>
<comment type="caution">
    <text evidence="2">The sequence shown here is derived from an EMBL/GenBank/DDBJ whole genome shotgun (WGS) entry which is preliminary data.</text>
</comment>
<proteinExistence type="predicted"/>
<organism evidence="2 3">
    <name type="scientific">Dendrobium thyrsiflorum</name>
    <name type="common">Pinecone-like raceme dendrobium</name>
    <name type="synonym">Orchid</name>
    <dbReference type="NCBI Taxonomy" id="117978"/>
    <lineage>
        <taxon>Eukaryota</taxon>
        <taxon>Viridiplantae</taxon>
        <taxon>Streptophyta</taxon>
        <taxon>Embryophyta</taxon>
        <taxon>Tracheophyta</taxon>
        <taxon>Spermatophyta</taxon>
        <taxon>Magnoliopsida</taxon>
        <taxon>Liliopsida</taxon>
        <taxon>Asparagales</taxon>
        <taxon>Orchidaceae</taxon>
        <taxon>Epidendroideae</taxon>
        <taxon>Malaxideae</taxon>
        <taxon>Dendrobiinae</taxon>
        <taxon>Dendrobium</taxon>
    </lineage>
</organism>
<dbReference type="AlphaFoldDB" id="A0ABD0TZR3"/>
<evidence type="ECO:0000313" key="3">
    <source>
        <dbReference type="Proteomes" id="UP001552299"/>
    </source>
</evidence>
<evidence type="ECO:0000256" key="1">
    <source>
        <dbReference type="SAM" id="MobiDB-lite"/>
    </source>
</evidence>
<feature type="region of interest" description="Disordered" evidence="1">
    <location>
        <begin position="381"/>
        <end position="421"/>
    </location>
</feature>
<accession>A0ABD0TZR3</accession>